<sequence length="85" mass="9746">MPNPVLDVVELLFLHDQRLDLPGRLIAVVNAERARAFQQHEHLIRFVMPDIVSRQNFGVSLRLATRQRSRSPLQKIPRGALCPRA</sequence>
<reference evidence="1" key="1">
    <citation type="submission" date="2019-08" db="EMBL/GenBank/DDBJ databases">
        <authorList>
            <person name="Kucharzyk K."/>
            <person name="Murdoch R.W."/>
            <person name="Higgins S."/>
            <person name="Loffler F."/>
        </authorList>
    </citation>
    <scope>NUCLEOTIDE SEQUENCE</scope>
</reference>
<dbReference type="AlphaFoldDB" id="A0A644YEZ1"/>
<protein>
    <submittedName>
        <fullName evidence="1">Uncharacterized protein</fullName>
    </submittedName>
</protein>
<comment type="caution">
    <text evidence="1">The sequence shown here is derived from an EMBL/GenBank/DDBJ whole genome shotgun (WGS) entry which is preliminary data.</text>
</comment>
<evidence type="ECO:0000313" key="1">
    <source>
        <dbReference type="EMBL" id="MPM25103.1"/>
    </source>
</evidence>
<dbReference type="EMBL" id="VSSQ01004414">
    <property type="protein sequence ID" value="MPM25103.1"/>
    <property type="molecule type" value="Genomic_DNA"/>
</dbReference>
<name>A0A644YEZ1_9ZZZZ</name>
<accession>A0A644YEZ1</accession>
<proteinExistence type="predicted"/>
<organism evidence="1">
    <name type="scientific">bioreactor metagenome</name>
    <dbReference type="NCBI Taxonomy" id="1076179"/>
    <lineage>
        <taxon>unclassified sequences</taxon>
        <taxon>metagenomes</taxon>
        <taxon>ecological metagenomes</taxon>
    </lineage>
</organism>
<gene>
    <name evidence="1" type="ORF">SDC9_71593</name>
</gene>